<proteinExistence type="predicted"/>
<dbReference type="Pfam" id="PF08568">
    <property type="entry name" value="Kinetochor_Ybp2"/>
    <property type="match status" value="1"/>
</dbReference>
<organism evidence="1 2">
    <name type="scientific">Caerostris darwini</name>
    <dbReference type="NCBI Taxonomy" id="1538125"/>
    <lineage>
        <taxon>Eukaryota</taxon>
        <taxon>Metazoa</taxon>
        <taxon>Ecdysozoa</taxon>
        <taxon>Arthropoda</taxon>
        <taxon>Chelicerata</taxon>
        <taxon>Arachnida</taxon>
        <taxon>Araneae</taxon>
        <taxon>Araneomorphae</taxon>
        <taxon>Entelegynae</taxon>
        <taxon>Araneoidea</taxon>
        <taxon>Araneidae</taxon>
        <taxon>Caerostris</taxon>
    </lineage>
</organism>
<evidence type="ECO:0000313" key="1">
    <source>
        <dbReference type="EMBL" id="GIY11508.1"/>
    </source>
</evidence>
<keyword evidence="2" id="KW-1185">Reference proteome</keyword>
<gene>
    <name evidence="1" type="ORF">CDAR_584831</name>
</gene>
<sequence>MGTELAFEKELECNLSDKKFKIVFESLNNPDNDAYIKANVWNIISTVCLTVKTKELVQNEDELDICKKILLNLVDRGNPKEVIVALMEDADSFKNHFHFSLLLDPLKLALEKVPGKRGRSLEWVLSTLNAHIQTLPLPQDLDLEGEELLFLDTDPAVIDTNYILKNYLQFVDAFVNEVSFEAVRVMEDYYTDRIEHQQEILQKYILILFDHPLLYHDLHVVDDTKPKSTIRTLCESYVKSLSKICGNVFNLFKFDASFIRKKAETDDSDVVPILAFSNLAYLMFVENIAIDFQPFVYNHKYVFMTILKYIIPFLSKQENLVLFKSLHLAKVLLDRLDPFEISYNYVEMEGFTKFSELLLSVAILSSFNQHRKMAIDVFKSYIDKCDWKGRYHLINQVLCTAGHSGAEGFVIDMYKSYLNELLTEKVTDHYFLGKNLRLFLKKIFTMKDGVETDLLQDRDRIIASLNFLRYLVIRDKTLVQDFIDDIKGKFLDPMVKGLDISKAHYKLEAENKKNTHPEYKEAFENFLLNLDLMGSILYRVIELI</sequence>
<comment type="caution">
    <text evidence="1">The sequence shown here is derived from an EMBL/GenBank/DDBJ whole genome shotgun (WGS) entry which is preliminary data.</text>
</comment>
<dbReference type="GO" id="GO:0005737">
    <property type="term" value="C:cytoplasm"/>
    <property type="evidence" value="ECO:0007669"/>
    <property type="project" value="TreeGrafter"/>
</dbReference>
<evidence type="ECO:0000313" key="2">
    <source>
        <dbReference type="Proteomes" id="UP001054837"/>
    </source>
</evidence>
<name>A0AAV4QUY6_9ARAC</name>
<accession>A0AAV4QUY6</accession>
<dbReference type="GO" id="GO:0055105">
    <property type="term" value="F:ubiquitin-protein transferase inhibitor activity"/>
    <property type="evidence" value="ECO:0007669"/>
    <property type="project" value="TreeGrafter"/>
</dbReference>
<protein>
    <recommendedName>
        <fullName evidence="3">Glomulin</fullName>
    </recommendedName>
</protein>
<dbReference type="EMBL" id="BPLQ01004915">
    <property type="protein sequence ID" value="GIY11508.1"/>
    <property type="molecule type" value="Genomic_DNA"/>
</dbReference>
<evidence type="ECO:0008006" key="3">
    <source>
        <dbReference type="Google" id="ProtNLM"/>
    </source>
</evidence>
<dbReference type="InterPro" id="IPR013877">
    <property type="entry name" value="YAP-bd/ALF4/Glomulin"/>
</dbReference>
<dbReference type="PANTHER" id="PTHR15430">
    <property type="entry name" value="GLOMULIN"/>
    <property type="match status" value="1"/>
</dbReference>
<reference evidence="1 2" key="1">
    <citation type="submission" date="2021-06" db="EMBL/GenBank/DDBJ databases">
        <title>Caerostris darwini draft genome.</title>
        <authorList>
            <person name="Kono N."/>
            <person name="Arakawa K."/>
        </authorList>
    </citation>
    <scope>NUCLEOTIDE SEQUENCE [LARGE SCALE GENOMIC DNA]</scope>
</reference>
<dbReference type="Proteomes" id="UP001054837">
    <property type="component" value="Unassembled WGS sequence"/>
</dbReference>
<dbReference type="InterPro" id="IPR019516">
    <property type="entry name" value="Glomulin/ALF4"/>
</dbReference>
<dbReference type="PANTHER" id="PTHR15430:SF1">
    <property type="entry name" value="GLOMULIN"/>
    <property type="match status" value="1"/>
</dbReference>
<dbReference type="AlphaFoldDB" id="A0AAV4QUY6"/>